<evidence type="ECO:0000256" key="9">
    <source>
        <dbReference type="SAM" id="Phobius"/>
    </source>
</evidence>
<feature type="transmembrane region" description="Helical" evidence="9">
    <location>
        <begin position="6"/>
        <end position="24"/>
    </location>
</feature>
<dbReference type="InterPro" id="IPR036396">
    <property type="entry name" value="Cyt_P450_sf"/>
</dbReference>
<keyword evidence="9" id="KW-1133">Transmembrane helix</keyword>
<accession>A0A7L7RB47</accession>
<keyword evidence="9" id="KW-0472">Membrane</keyword>
<evidence type="ECO:0000256" key="2">
    <source>
        <dbReference type="ARBA" id="ARBA00022617"/>
    </source>
</evidence>
<proteinExistence type="evidence at transcript level"/>
<dbReference type="CDD" id="cd20654">
    <property type="entry name" value="CYP82"/>
    <property type="match status" value="1"/>
</dbReference>
<dbReference type="Pfam" id="PF00067">
    <property type="entry name" value="p450"/>
    <property type="match status" value="1"/>
</dbReference>
<dbReference type="SUPFAM" id="SSF48264">
    <property type="entry name" value="Cytochrome P450"/>
    <property type="match status" value="1"/>
</dbReference>
<dbReference type="PRINTS" id="PR00385">
    <property type="entry name" value="P450"/>
</dbReference>
<dbReference type="PANTHER" id="PTHR47947:SF39">
    <property type="entry name" value="CYTOCHROME P450"/>
    <property type="match status" value="1"/>
</dbReference>
<gene>
    <name evidence="10" type="primary">CYP82D194</name>
</gene>
<organism evidence="10">
    <name type="scientific">Nothapodytes nimmoniana</name>
    <name type="common">Nothapodytes foetida</name>
    <dbReference type="NCBI Taxonomy" id="159386"/>
    <lineage>
        <taxon>Eukaryota</taxon>
        <taxon>Viridiplantae</taxon>
        <taxon>Streptophyta</taxon>
        <taxon>Embryophyta</taxon>
        <taxon>Tracheophyta</taxon>
        <taxon>Spermatophyta</taxon>
        <taxon>Magnoliopsida</taxon>
        <taxon>eudicotyledons</taxon>
        <taxon>Gunneridae</taxon>
        <taxon>Pentapetalae</taxon>
        <taxon>asterids</taxon>
        <taxon>lamiids</taxon>
        <taxon>Icacinales</taxon>
        <taxon>Icacinaceae</taxon>
        <taxon>Nothapodytes</taxon>
    </lineage>
</organism>
<keyword evidence="5 7" id="KW-0408">Iron</keyword>
<dbReference type="Gene3D" id="1.10.630.10">
    <property type="entry name" value="Cytochrome P450"/>
    <property type="match status" value="1"/>
</dbReference>
<sequence>MGFFLDTTLVGVFAFILFIYFLSWRTRAKGLPPEAGGAWPLIGHLHLLGGRSKLPHIALGELADKYGPVFTIRLGKHRVLVVSSWEVAKELFTKYDVSVSSRPDFVAARVLGYDGAMFGLSPYGPYWRELRKIVSMELLSGRRLELIKHIRVSELESSMKELYDLWSKRESSSGHVLVEMKQWFGDLTLNVIFRMVAGKRYFGGAASGDEEEAAWQCQKVMRDFMYFLGVNVLADAVPLLGWLDWGGNEKAMKRTAKEMEELVCGWLEEHHRKRNSAMAMDAPSNDQDFMDVMLSAASGSEFTGFDADTVVKATCLSLIAGGSDTTTVMLTWALSLLMNNPNALQKAQEELDVHVGKEKRVNESDINNLVYLQAIIKETLRMYPVAPLLTPREFIEDCNIRSYNIPKGTRLCLNLSKLQRDPNVWSDPLEFKPERFLTSHKDVDVKGHHFELLPFGAGRRICPGIGLGLQMMHLVLATVLHGFELSTPNNALVDMTESSGLTNAKLTPLEVLIAPRLSCNLY</sequence>
<keyword evidence="9" id="KW-0812">Transmembrane</keyword>
<comment type="similarity">
    <text evidence="8">Belongs to the cytochrome P450 family.</text>
</comment>
<dbReference type="GO" id="GO:0016705">
    <property type="term" value="F:oxidoreductase activity, acting on paired donors, with incorporation or reduction of molecular oxygen"/>
    <property type="evidence" value="ECO:0007669"/>
    <property type="project" value="InterPro"/>
</dbReference>
<evidence type="ECO:0000256" key="7">
    <source>
        <dbReference type="PIRSR" id="PIRSR602401-1"/>
    </source>
</evidence>
<evidence type="ECO:0000313" key="10">
    <source>
        <dbReference type="EMBL" id="QNS29951.1"/>
    </source>
</evidence>
<keyword evidence="6 8" id="KW-0503">Monooxygenase</keyword>
<dbReference type="EMBL" id="MN168797">
    <property type="protein sequence ID" value="QNS29951.1"/>
    <property type="molecule type" value="mRNA"/>
</dbReference>
<evidence type="ECO:0000256" key="6">
    <source>
        <dbReference type="ARBA" id="ARBA00023033"/>
    </source>
</evidence>
<comment type="cofactor">
    <cofactor evidence="1 7">
        <name>heme</name>
        <dbReference type="ChEBI" id="CHEBI:30413"/>
    </cofactor>
</comment>
<dbReference type="FunFam" id="1.10.630.10:FF:000026">
    <property type="entry name" value="Cytochrome P450 82C4"/>
    <property type="match status" value="1"/>
</dbReference>
<dbReference type="GO" id="GO:0004497">
    <property type="term" value="F:monooxygenase activity"/>
    <property type="evidence" value="ECO:0007669"/>
    <property type="project" value="UniProtKB-KW"/>
</dbReference>
<dbReference type="PANTHER" id="PTHR47947">
    <property type="entry name" value="CYTOCHROME P450 82C3-RELATED"/>
    <property type="match status" value="1"/>
</dbReference>
<evidence type="ECO:0000256" key="5">
    <source>
        <dbReference type="ARBA" id="ARBA00023004"/>
    </source>
</evidence>
<dbReference type="PRINTS" id="PR00463">
    <property type="entry name" value="EP450I"/>
</dbReference>
<dbReference type="GO" id="GO:0005506">
    <property type="term" value="F:iron ion binding"/>
    <property type="evidence" value="ECO:0007669"/>
    <property type="project" value="InterPro"/>
</dbReference>
<evidence type="ECO:0000256" key="8">
    <source>
        <dbReference type="RuleBase" id="RU000461"/>
    </source>
</evidence>
<feature type="binding site" description="axial binding residue" evidence="7">
    <location>
        <position position="462"/>
    </location>
    <ligand>
        <name>heme</name>
        <dbReference type="ChEBI" id="CHEBI:30413"/>
    </ligand>
    <ligandPart>
        <name>Fe</name>
        <dbReference type="ChEBI" id="CHEBI:18248"/>
    </ligandPart>
</feature>
<dbReference type="InterPro" id="IPR017972">
    <property type="entry name" value="Cyt_P450_CS"/>
</dbReference>
<dbReference type="GO" id="GO:0020037">
    <property type="term" value="F:heme binding"/>
    <property type="evidence" value="ECO:0007669"/>
    <property type="project" value="InterPro"/>
</dbReference>
<name>A0A7L7RB47_NOTNI</name>
<keyword evidence="4 8" id="KW-0560">Oxidoreductase</keyword>
<dbReference type="AlphaFoldDB" id="A0A7L7RB47"/>
<dbReference type="PROSITE" id="PS00086">
    <property type="entry name" value="CYTOCHROME_P450"/>
    <property type="match status" value="1"/>
</dbReference>
<protein>
    <submittedName>
        <fullName evidence="10">Cytochrome P450</fullName>
    </submittedName>
</protein>
<reference evidence="10" key="1">
    <citation type="journal article" date="2020" name="Genome">
        <title>Transcriptome-wide identification and characterization of cytochrome P450s from Nothapodytes nimmoniana and their phylogenomic analysis revealed candidate cytochrome P450s involved in camptothecin biosynthetic pathway.</title>
        <authorList>
            <person name="Godbole R.C."/>
            <person name="Pable A.A."/>
            <person name="Barvkar V.T."/>
        </authorList>
    </citation>
    <scope>NUCLEOTIDE SEQUENCE</scope>
</reference>
<evidence type="ECO:0000256" key="3">
    <source>
        <dbReference type="ARBA" id="ARBA00022723"/>
    </source>
</evidence>
<evidence type="ECO:0000256" key="4">
    <source>
        <dbReference type="ARBA" id="ARBA00023002"/>
    </source>
</evidence>
<keyword evidence="2 7" id="KW-0349">Heme</keyword>
<evidence type="ECO:0000256" key="1">
    <source>
        <dbReference type="ARBA" id="ARBA00001971"/>
    </source>
</evidence>
<keyword evidence="3 7" id="KW-0479">Metal-binding</keyword>
<dbReference type="InterPro" id="IPR002401">
    <property type="entry name" value="Cyt_P450_E_grp-I"/>
</dbReference>
<dbReference type="InterPro" id="IPR050651">
    <property type="entry name" value="Plant_Cytochrome_P450_Monoox"/>
</dbReference>
<dbReference type="InterPro" id="IPR001128">
    <property type="entry name" value="Cyt_P450"/>
</dbReference>